<proteinExistence type="predicted"/>
<evidence type="ECO:0000256" key="1">
    <source>
        <dbReference type="ARBA" id="ARBA00001946"/>
    </source>
</evidence>
<dbReference type="InterPro" id="IPR011330">
    <property type="entry name" value="Glyco_hydro/deAcase_b/a-brl"/>
</dbReference>
<dbReference type="EMBL" id="CYXP01000001">
    <property type="protein sequence ID" value="CUM85087.1"/>
    <property type="molecule type" value="Genomic_DNA"/>
</dbReference>
<evidence type="ECO:0000313" key="10">
    <source>
        <dbReference type="Proteomes" id="UP000095591"/>
    </source>
</evidence>
<keyword evidence="3" id="KW-0378">Hydrolase</keyword>
<evidence type="ECO:0000313" key="8">
    <source>
        <dbReference type="EMBL" id="CUM85087.1"/>
    </source>
</evidence>
<dbReference type="InterPro" id="IPR012338">
    <property type="entry name" value="Beta-lactam/transpept-like"/>
</dbReference>
<dbReference type="InterPro" id="IPR006879">
    <property type="entry name" value="YdjC-like"/>
</dbReference>
<dbReference type="CDD" id="cd10802">
    <property type="entry name" value="YdjC_TTHB029_like"/>
    <property type="match status" value="1"/>
</dbReference>
<dbReference type="PANTHER" id="PTHR43283">
    <property type="entry name" value="BETA-LACTAMASE-RELATED"/>
    <property type="match status" value="1"/>
</dbReference>
<evidence type="ECO:0000256" key="6">
    <source>
        <dbReference type="SAM" id="SignalP"/>
    </source>
</evidence>
<evidence type="ECO:0000313" key="11">
    <source>
        <dbReference type="Proteomes" id="UP000501982"/>
    </source>
</evidence>
<dbReference type="Gene3D" id="3.20.20.370">
    <property type="entry name" value="Glycoside hydrolase/deacetylase"/>
    <property type="match status" value="1"/>
</dbReference>
<evidence type="ECO:0000256" key="2">
    <source>
        <dbReference type="ARBA" id="ARBA00022723"/>
    </source>
</evidence>
<dbReference type="GO" id="GO:0046872">
    <property type="term" value="F:metal ion binding"/>
    <property type="evidence" value="ECO:0007669"/>
    <property type="project" value="UniProtKB-KW"/>
</dbReference>
<dbReference type="Pfam" id="PF04794">
    <property type="entry name" value="YdjC"/>
    <property type="match status" value="1"/>
</dbReference>
<feature type="domain" description="Beta-lactamase-related" evidence="7">
    <location>
        <begin position="324"/>
        <end position="602"/>
    </location>
</feature>
<dbReference type="InterPro" id="IPR001466">
    <property type="entry name" value="Beta-lactam-related"/>
</dbReference>
<evidence type="ECO:0000256" key="3">
    <source>
        <dbReference type="ARBA" id="ARBA00022801"/>
    </source>
</evidence>
<keyword evidence="5" id="KW-0119">Carbohydrate metabolism</keyword>
<dbReference type="Gene3D" id="3.40.710.10">
    <property type="entry name" value="DD-peptidase/beta-lactamase superfamily"/>
    <property type="match status" value="1"/>
</dbReference>
<dbReference type="Proteomes" id="UP000095591">
    <property type="component" value="Unassembled WGS sequence"/>
</dbReference>
<evidence type="ECO:0000256" key="4">
    <source>
        <dbReference type="ARBA" id="ARBA00022842"/>
    </source>
</evidence>
<evidence type="ECO:0000313" key="9">
    <source>
        <dbReference type="EMBL" id="QJE27202.1"/>
    </source>
</evidence>
<dbReference type="SUPFAM" id="SSF56601">
    <property type="entry name" value="beta-lactamase/transpeptidase-like"/>
    <property type="match status" value="1"/>
</dbReference>
<dbReference type="RefSeq" id="WP_057318840.1">
    <property type="nucleotide sequence ID" value="NZ_CP051672.1"/>
</dbReference>
<sequence>MKTSNVKRILCGCLLFAATWPAFGQPATNPRLIIRADDMGSFRSANIACMEGYKNGVETCIEVMVVTSWFPEAARLLRENPGIDVGLHLTLTSEWDNVKWRPLTHCPSLTDSNGYFLPMMSPNPAYPGLAILENTWSLAEIEQEARAQIEMALKNIPQISHISGHMGSTGFDPEVVKLMRRLSEEYHLPVVDRVEAMQEYDFTYSGYDGASKTPAEKEASFIRMLDKLEPGKRYMFLDHPALDNEEMKTVGHIGYENVAMDRQGVTDLFTSPKVKQALKDKNIDLISYNDLTKELPRAEASKTLDKAFGNYLRAVKKADQDLHSIMILQHGKVVKEQWLGEGDRHTPHVLNSVSKTFTATAIGFAVAEGKLKVTDKVISFFPDQLPAEVSPYLKELEIRHLLTMSSGHDVDPTALVRQEGNEKADWVKIFLSAPLVHKPGTYFVYNSLGTYMLSAIIQKVTGEKVINYLYPRLFRPLGIVGATWEESPQGINCGGWGLYLKTEDLAKMGQFFLQKGKWNDKQLLPESWIEEATTSKIASLPAGMRPENLKMKPKDSDWLQGYGYQMWRCRHNAVRADGANGQYIIILPEQDAVIAMTANIGDMQAEINLIWKYILPALR</sequence>
<keyword evidence="4" id="KW-0460">Magnesium</keyword>
<evidence type="ECO:0000259" key="7">
    <source>
        <dbReference type="Pfam" id="PF00144"/>
    </source>
</evidence>
<accession>A0A173S5H4</accession>
<dbReference type="InterPro" id="IPR050789">
    <property type="entry name" value="Diverse_Enzym_Activities"/>
</dbReference>
<keyword evidence="6" id="KW-0732">Signal</keyword>
<feature type="signal peptide" evidence="6">
    <location>
        <begin position="1"/>
        <end position="24"/>
    </location>
</feature>
<name>A0A173S5H4_PARDI</name>
<organism evidence="8 10">
    <name type="scientific">Parabacteroides distasonis</name>
    <dbReference type="NCBI Taxonomy" id="823"/>
    <lineage>
        <taxon>Bacteria</taxon>
        <taxon>Pseudomonadati</taxon>
        <taxon>Bacteroidota</taxon>
        <taxon>Bacteroidia</taxon>
        <taxon>Bacteroidales</taxon>
        <taxon>Tannerellaceae</taxon>
        <taxon>Parabacteroides</taxon>
    </lineage>
</organism>
<dbReference type="SUPFAM" id="SSF88713">
    <property type="entry name" value="Glycoside hydrolase/deacetylase"/>
    <property type="match status" value="1"/>
</dbReference>
<dbReference type="PANTHER" id="PTHR43283:SF7">
    <property type="entry name" value="BETA-LACTAMASE-RELATED DOMAIN-CONTAINING PROTEIN"/>
    <property type="match status" value="1"/>
</dbReference>
<reference evidence="9 11" key="2">
    <citation type="submission" date="2020-04" db="EMBL/GenBank/DDBJ databases">
        <title>Complete Genomes and Methylome analysis of CBBP consortium that reverse antibiotic-induced susceptibility to vancomycin-resistant Enterococcus faecium infection.</title>
        <authorList>
            <person name="Fomenkov A."/>
            <person name="Zhang Z."/>
            <person name="Pamer E."/>
            <person name="Roberts R.J."/>
        </authorList>
    </citation>
    <scope>NUCLEOTIDE SEQUENCE [LARGE SCALE GENOMIC DNA]</scope>
    <source>
        <strain evidence="11">CBBP</strain>
        <strain evidence="9">CBBP-1</strain>
    </source>
</reference>
<feature type="chain" id="PRO_5033252448" evidence="6">
    <location>
        <begin position="25"/>
        <end position="619"/>
    </location>
</feature>
<dbReference type="GO" id="GO:0016787">
    <property type="term" value="F:hydrolase activity"/>
    <property type="evidence" value="ECO:0007669"/>
    <property type="project" value="UniProtKB-KW"/>
</dbReference>
<comment type="cofactor">
    <cofactor evidence="1">
        <name>Mg(2+)</name>
        <dbReference type="ChEBI" id="CHEBI:18420"/>
    </cofactor>
</comment>
<reference evidence="8 10" key="1">
    <citation type="submission" date="2015-09" db="EMBL/GenBank/DDBJ databases">
        <authorList>
            <consortium name="Pathogen Informatics"/>
        </authorList>
    </citation>
    <scope>NUCLEOTIDE SEQUENCE [LARGE SCALE GENOMIC DNA]</scope>
    <source>
        <strain evidence="8 10">2789STDY5608872</strain>
    </source>
</reference>
<protein>
    <submittedName>
        <fullName evidence="9">ChbG/HpnK family deacetylase</fullName>
    </submittedName>
</protein>
<dbReference type="Proteomes" id="UP000501982">
    <property type="component" value="Chromosome"/>
</dbReference>
<gene>
    <name evidence="8" type="ORF">ERS852429_00887</name>
    <name evidence="9" type="ORF">HHO38_02140</name>
</gene>
<keyword evidence="2" id="KW-0479">Metal-binding</keyword>
<dbReference type="GO" id="GO:0005975">
    <property type="term" value="P:carbohydrate metabolic process"/>
    <property type="evidence" value="ECO:0007669"/>
    <property type="project" value="InterPro"/>
</dbReference>
<dbReference type="Pfam" id="PF00144">
    <property type="entry name" value="Beta-lactamase"/>
    <property type="match status" value="1"/>
</dbReference>
<dbReference type="EMBL" id="CP051672">
    <property type="protein sequence ID" value="QJE27202.1"/>
    <property type="molecule type" value="Genomic_DNA"/>
</dbReference>
<evidence type="ECO:0000256" key="5">
    <source>
        <dbReference type="ARBA" id="ARBA00023277"/>
    </source>
</evidence>
<dbReference type="AlphaFoldDB" id="A0A173S5H4"/>